<evidence type="ECO:0000256" key="9">
    <source>
        <dbReference type="ARBA" id="ARBA00023052"/>
    </source>
</evidence>
<comment type="catalytic activity">
    <reaction evidence="1">
        <text>a 2-oxocarboxylate + H(+) = an aldehyde + CO2</text>
        <dbReference type="Rhea" id="RHEA:11628"/>
        <dbReference type="ChEBI" id="CHEBI:15378"/>
        <dbReference type="ChEBI" id="CHEBI:16526"/>
        <dbReference type="ChEBI" id="CHEBI:17478"/>
        <dbReference type="ChEBI" id="CHEBI:35179"/>
        <dbReference type="EC" id="4.1.1.1"/>
    </reaction>
</comment>
<dbReference type="Pfam" id="PF00205">
    <property type="entry name" value="TPP_enzyme_M"/>
    <property type="match status" value="1"/>
</dbReference>
<proteinExistence type="inferred from homology"/>
<reference evidence="16 17" key="1">
    <citation type="submission" date="2018-05" db="EMBL/GenBank/DDBJ databases">
        <title>Whole genome sequencing for identification of molecular markers to develop diagnostic detection tools for the regulated plant pathogen Lachnellula willkommii.</title>
        <authorList>
            <person name="Giroux E."/>
            <person name="Bilodeau G."/>
        </authorList>
    </citation>
    <scope>NUCLEOTIDE SEQUENCE [LARGE SCALE GENOMIC DNA]</scope>
    <source>
        <strain evidence="16 17">CBS 203.66</strain>
    </source>
</reference>
<dbReference type="FunFam" id="3.40.50.970:FF:000024">
    <property type="entry name" value="Pyruvate decarboxylase isozyme"/>
    <property type="match status" value="1"/>
</dbReference>
<keyword evidence="6 11" id="KW-0479">Metal-binding</keyword>
<feature type="binding site" evidence="11">
    <location>
        <position position="509"/>
    </location>
    <ligand>
        <name>Mg(2+)</name>
        <dbReference type="ChEBI" id="CHEBI:18420"/>
    </ligand>
</feature>
<dbReference type="PANTHER" id="PTHR43452">
    <property type="entry name" value="PYRUVATE DECARBOXYLASE"/>
    <property type="match status" value="1"/>
</dbReference>
<dbReference type="InterPro" id="IPR012001">
    <property type="entry name" value="Thiamin_PyroP_enz_TPP-bd_dom"/>
</dbReference>
<keyword evidence="9 12" id="KW-0786">Thiamine pyrophosphate</keyword>
<feature type="domain" description="Thiamine pyrophosphate enzyme TPP-binding" evidence="14">
    <location>
        <begin position="422"/>
        <end position="525"/>
    </location>
</feature>
<dbReference type="GO" id="GO:0004737">
    <property type="term" value="F:pyruvate decarboxylase activity"/>
    <property type="evidence" value="ECO:0007669"/>
    <property type="project" value="UniProtKB-EC"/>
</dbReference>
<dbReference type="InterPro" id="IPR047214">
    <property type="entry name" value="TPP_PDC_IPDC"/>
</dbReference>
<dbReference type="GO" id="GO:0005829">
    <property type="term" value="C:cytosol"/>
    <property type="evidence" value="ECO:0007669"/>
    <property type="project" value="TreeGrafter"/>
</dbReference>
<protein>
    <recommendedName>
        <fullName evidence="5">Pyruvate decarboxylase</fullName>
        <ecNumber evidence="4">4.1.1.1</ecNumber>
    </recommendedName>
</protein>
<dbReference type="InterPro" id="IPR029061">
    <property type="entry name" value="THDP-binding"/>
</dbReference>
<dbReference type="Pfam" id="PF02776">
    <property type="entry name" value="TPP_enzyme_N"/>
    <property type="match status" value="1"/>
</dbReference>
<evidence type="ECO:0000256" key="3">
    <source>
        <dbReference type="ARBA" id="ARBA00007812"/>
    </source>
</evidence>
<evidence type="ECO:0000256" key="8">
    <source>
        <dbReference type="ARBA" id="ARBA00022842"/>
    </source>
</evidence>
<comment type="caution">
    <text evidence="16">The sequence shown here is derived from an EMBL/GenBank/DDBJ whole genome shotgun (WGS) entry which is preliminary data.</text>
</comment>
<feature type="binding site" evidence="11">
    <location>
        <position position="482"/>
    </location>
    <ligand>
        <name>Mg(2+)</name>
        <dbReference type="ChEBI" id="CHEBI:18420"/>
    </ligand>
</feature>
<dbReference type="Gene3D" id="3.40.50.970">
    <property type="match status" value="2"/>
</dbReference>
<comment type="cofactor">
    <cofactor evidence="11">
        <name>Mg(2+)</name>
        <dbReference type="ChEBI" id="CHEBI:18420"/>
    </cofactor>
    <text evidence="11">Binds 1 Mg(2+) per subunit.</text>
</comment>
<dbReference type="Gene3D" id="3.40.50.1220">
    <property type="entry name" value="TPP-binding domain"/>
    <property type="match status" value="1"/>
</dbReference>
<dbReference type="SUPFAM" id="SSF52467">
    <property type="entry name" value="DHS-like NAD/FAD-binding domain"/>
    <property type="match status" value="1"/>
</dbReference>
<dbReference type="PANTHER" id="PTHR43452:SF3">
    <property type="entry name" value="TRANSAMINATED AMINO ACID DECARBOXYLASE"/>
    <property type="match status" value="1"/>
</dbReference>
<dbReference type="InterPro" id="IPR029035">
    <property type="entry name" value="DHS-like_NAD/FAD-binding_dom"/>
</dbReference>
<dbReference type="InterPro" id="IPR012110">
    <property type="entry name" value="PDC/IPDC-like"/>
</dbReference>
<evidence type="ECO:0000256" key="10">
    <source>
        <dbReference type="ARBA" id="ARBA00023239"/>
    </source>
</evidence>
<evidence type="ECO:0000256" key="4">
    <source>
        <dbReference type="ARBA" id="ARBA00013202"/>
    </source>
</evidence>
<dbReference type="InterPro" id="IPR011766">
    <property type="entry name" value="TPP_enzyme_TPP-bd"/>
</dbReference>
<accession>A0A8T9BUC0</accession>
<dbReference type="PIRSF" id="PIRSF036565">
    <property type="entry name" value="Pyruvt_ip_decrb"/>
    <property type="match status" value="1"/>
</dbReference>
<keyword evidence="16" id="KW-0670">Pyruvate</keyword>
<dbReference type="GO" id="GO:0005634">
    <property type="term" value="C:nucleus"/>
    <property type="evidence" value="ECO:0007669"/>
    <property type="project" value="TreeGrafter"/>
</dbReference>
<dbReference type="EMBL" id="QGMF01000013">
    <property type="protein sequence ID" value="TVY21542.1"/>
    <property type="molecule type" value="Genomic_DNA"/>
</dbReference>
<evidence type="ECO:0000256" key="7">
    <source>
        <dbReference type="ARBA" id="ARBA00022793"/>
    </source>
</evidence>
<evidence type="ECO:0000256" key="2">
    <source>
        <dbReference type="ARBA" id="ARBA00001964"/>
    </source>
</evidence>
<comment type="cofactor">
    <cofactor evidence="2">
        <name>thiamine diphosphate</name>
        <dbReference type="ChEBI" id="CHEBI:58937"/>
    </cofactor>
</comment>
<name>A0A8T9BUC0_9HELO</name>
<dbReference type="Pfam" id="PF02775">
    <property type="entry name" value="TPP_enzyme_C"/>
    <property type="match status" value="1"/>
</dbReference>
<dbReference type="EC" id="4.1.1.1" evidence="4"/>
<dbReference type="CDD" id="cd07038">
    <property type="entry name" value="TPP_PYR_PDC_IPDC_like"/>
    <property type="match status" value="1"/>
</dbReference>
<evidence type="ECO:0000259" key="14">
    <source>
        <dbReference type="Pfam" id="PF02775"/>
    </source>
</evidence>
<evidence type="ECO:0000256" key="1">
    <source>
        <dbReference type="ARBA" id="ARBA00001041"/>
    </source>
</evidence>
<evidence type="ECO:0000256" key="6">
    <source>
        <dbReference type="ARBA" id="ARBA00022723"/>
    </source>
</evidence>
<comment type="similarity">
    <text evidence="3 12">Belongs to the TPP enzyme family.</text>
</comment>
<organism evidence="16 17">
    <name type="scientific">Lachnellula arida</name>
    <dbReference type="NCBI Taxonomy" id="1316785"/>
    <lineage>
        <taxon>Eukaryota</taxon>
        <taxon>Fungi</taxon>
        <taxon>Dikarya</taxon>
        <taxon>Ascomycota</taxon>
        <taxon>Pezizomycotina</taxon>
        <taxon>Leotiomycetes</taxon>
        <taxon>Helotiales</taxon>
        <taxon>Lachnaceae</taxon>
        <taxon>Lachnellula</taxon>
    </lineage>
</organism>
<evidence type="ECO:0000259" key="13">
    <source>
        <dbReference type="Pfam" id="PF00205"/>
    </source>
</evidence>
<dbReference type="InterPro" id="IPR047213">
    <property type="entry name" value="TPP_PYR_PDC_IPDC-like"/>
</dbReference>
<dbReference type="AlphaFoldDB" id="A0A8T9BUC0"/>
<evidence type="ECO:0000256" key="11">
    <source>
        <dbReference type="PIRSR" id="PIRSR036565-2"/>
    </source>
</evidence>
<dbReference type="InterPro" id="IPR012000">
    <property type="entry name" value="Thiamin_PyroP_enz_cen_dom"/>
</dbReference>
<gene>
    <name evidence="16" type="primary">PDC5</name>
    <name evidence="16" type="ORF">LARI1_G000471</name>
</gene>
<sequence>MTSTISMGQYLFKRVAELGIEHVFGVPGDFNLTLLDQLFKVQELKWLGVCNELNGAYAADGYARIKGVPGVLVTTYAVGELSAMNGVAGAYAEHAGMIHVVGMPGRAVQEARLMLHHTMEPGMDQTIYAGMAEPIRKTHTILTDENTMAQEIDRVIEAGVKSKLPVYIYVPMDVVGIPLDASRLEKPLNTKVANSNSQMEDEVVKSTLELIENSSKPSILADVLTIRHGGRELARRLASVTQFPTYSTPLSKGIFDETDSKYNGVYNGEGKVNPPIGLIILKASYLVSFPGCADSLESSDLVLNIGFLLSDSNTGGFTRKIPDGNLVLLGHDYCQIHDKKFDGIHFLPVLKRIVEEIEKDPKQFSIPKPDTRAKVETPLLSTSTSGPITQSYIWQRIGRFLRPNDIILSESGTAQFGLTDATFAADMQLITQTFWSSIGYTVGACLGALAAAKEQQQQEEKQLTSNQNPPASSNRVILIVGDGSLQMTVQEIGSYIRFGFTPVIFVVSNDGYAIERAIHGERMGYNDISMLWDHQAMLGFLGARQETGIKGRSFACKTVEELEGVLTEEEFQGARCIQVCEIFMDKLDYPWRLSSQIAVARKKMAQAMALQG</sequence>
<evidence type="ECO:0000256" key="12">
    <source>
        <dbReference type="RuleBase" id="RU362132"/>
    </source>
</evidence>
<dbReference type="FunFam" id="3.40.50.970:FF:000019">
    <property type="entry name" value="Pyruvate decarboxylase isozyme"/>
    <property type="match status" value="1"/>
</dbReference>
<feature type="domain" description="Thiamine pyrophosphate enzyme central" evidence="13">
    <location>
        <begin position="205"/>
        <end position="340"/>
    </location>
</feature>
<evidence type="ECO:0000259" key="15">
    <source>
        <dbReference type="Pfam" id="PF02776"/>
    </source>
</evidence>
<keyword evidence="10" id="KW-0456">Lyase</keyword>
<keyword evidence="17" id="KW-1185">Reference proteome</keyword>
<dbReference type="Proteomes" id="UP000469559">
    <property type="component" value="Unassembled WGS sequence"/>
</dbReference>
<dbReference type="GO" id="GO:0000949">
    <property type="term" value="P:aromatic amino acid family catabolic process to alcohol via Ehrlich pathway"/>
    <property type="evidence" value="ECO:0007669"/>
    <property type="project" value="TreeGrafter"/>
</dbReference>
<evidence type="ECO:0000256" key="5">
    <source>
        <dbReference type="ARBA" id="ARBA00014422"/>
    </source>
</evidence>
<dbReference type="SUPFAM" id="SSF52518">
    <property type="entry name" value="Thiamin diphosphate-binding fold (THDP-binding)"/>
    <property type="match status" value="2"/>
</dbReference>
<feature type="domain" description="Thiamine pyrophosphate enzyme N-terminal TPP-binding" evidence="15">
    <location>
        <begin position="7"/>
        <end position="125"/>
    </location>
</feature>
<dbReference type="CDD" id="cd02005">
    <property type="entry name" value="TPP_PDC_IPDC"/>
    <property type="match status" value="1"/>
</dbReference>
<evidence type="ECO:0000313" key="17">
    <source>
        <dbReference type="Proteomes" id="UP000469559"/>
    </source>
</evidence>
<keyword evidence="7" id="KW-0210">Decarboxylase</keyword>
<feature type="binding site" evidence="11">
    <location>
        <position position="511"/>
    </location>
    <ligand>
        <name>Mg(2+)</name>
        <dbReference type="ChEBI" id="CHEBI:18420"/>
    </ligand>
</feature>
<dbReference type="GO" id="GO:0030976">
    <property type="term" value="F:thiamine pyrophosphate binding"/>
    <property type="evidence" value="ECO:0007669"/>
    <property type="project" value="InterPro"/>
</dbReference>
<evidence type="ECO:0000313" key="16">
    <source>
        <dbReference type="EMBL" id="TVY21542.1"/>
    </source>
</evidence>
<keyword evidence="8 11" id="KW-0460">Magnesium</keyword>
<dbReference type="GO" id="GO:0000287">
    <property type="term" value="F:magnesium ion binding"/>
    <property type="evidence" value="ECO:0007669"/>
    <property type="project" value="InterPro"/>
</dbReference>
<dbReference type="OrthoDB" id="308383at2759"/>